<name>A0A316VE08_9BASI</name>
<evidence type="ECO:0000259" key="7">
    <source>
        <dbReference type="PROSITE" id="PS50048"/>
    </source>
</evidence>
<accession>A0A316VE08</accession>
<dbReference type="SMART" id="SM00066">
    <property type="entry name" value="GAL4"/>
    <property type="match status" value="1"/>
</dbReference>
<feature type="domain" description="Zn(2)-C6 fungal-type" evidence="7">
    <location>
        <begin position="16"/>
        <end position="46"/>
    </location>
</feature>
<dbReference type="EMBL" id="KZ819604">
    <property type="protein sequence ID" value="PWN33695.1"/>
    <property type="molecule type" value="Genomic_DNA"/>
</dbReference>
<evidence type="ECO:0000256" key="6">
    <source>
        <dbReference type="SAM" id="MobiDB-lite"/>
    </source>
</evidence>
<dbReference type="Pfam" id="PF00172">
    <property type="entry name" value="Zn_clus"/>
    <property type="match status" value="1"/>
</dbReference>
<reference evidence="8 9" key="1">
    <citation type="journal article" date="2018" name="Mol. Biol. Evol.">
        <title>Broad Genomic Sampling Reveals a Smut Pathogenic Ancestry of the Fungal Clade Ustilaginomycotina.</title>
        <authorList>
            <person name="Kijpornyongpan T."/>
            <person name="Mondo S.J."/>
            <person name="Barry K."/>
            <person name="Sandor L."/>
            <person name="Lee J."/>
            <person name="Lipzen A."/>
            <person name="Pangilinan J."/>
            <person name="LaButti K."/>
            <person name="Hainaut M."/>
            <person name="Henrissat B."/>
            <person name="Grigoriev I.V."/>
            <person name="Spatafora J.W."/>
            <person name="Aime M.C."/>
        </authorList>
    </citation>
    <scope>NUCLEOTIDE SEQUENCE [LARGE SCALE GENOMIC DNA]</scope>
    <source>
        <strain evidence="8 9">MCA 3882</strain>
    </source>
</reference>
<evidence type="ECO:0000256" key="1">
    <source>
        <dbReference type="ARBA" id="ARBA00004123"/>
    </source>
</evidence>
<feature type="region of interest" description="Disordered" evidence="6">
    <location>
        <begin position="885"/>
        <end position="951"/>
    </location>
</feature>
<dbReference type="PROSITE" id="PS50048">
    <property type="entry name" value="ZN2_CY6_FUNGAL_2"/>
    <property type="match status" value="1"/>
</dbReference>
<dbReference type="GO" id="GO:0000981">
    <property type="term" value="F:DNA-binding transcription factor activity, RNA polymerase II-specific"/>
    <property type="evidence" value="ECO:0007669"/>
    <property type="project" value="InterPro"/>
</dbReference>
<dbReference type="GO" id="GO:0008270">
    <property type="term" value="F:zinc ion binding"/>
    <property type="evidence" value="ECO:0007669"/>
    <property type="project" value="InterPro"/>
</dbReference>
<dbReference type="PANTHER" id="PTHR47338">
    <property type="entry name" value="ZN(II)2CYS6 TRANSCRIPTION FACTOR (EUROFUNG)-RELATED"/>
    <property type="match status" value="1"/>
</dbReference>
<feature type="region of interest" description="Disordered" evidence="6">
    <location>
        <begin position="1040"/>
        <end position="1067"/>
    </location>
</feature>
<proteinExistence type="predicted"/>
<keyword evidence="4" id="KW-0804">Transcription</keyword>
<feature type="region of interest" description="Disordered" evidence="6">
    <location>
        <begin position="969"/>
        <end position="991"/>
    </location>
</feature>
<dbReference type="SUPFAM" id="SSF57701">
    <property type="entry name" value="Zn2/Cys6 DNA-binding domain"/>
    <property type="match status" value="1"/>
</dbReference>
<gene>
    <name evidence="8" type="ORF">FA14DRAFT_185316</name>
</gene>
<dbReference type="GO" id="GO:0005634">
    <property type="term" value="C:nucleus"/>
    <property type="evidence" value="ECO:0007669"/>
    <property type="project" value="UniProtKB-SubCell"/>
</dbReference>
<dbReference type="InterPro" id="IPR050815">
    <property type="entry name" value="TF_fung"/>
</dbReference>
<dbReference type="AlphaFoldDB" id="A0A316VE08"/>
<dbReference type="GeneID" id="37023229"/>
<dbReference type="InParanoid" id="A0A316VE08"/>
<dbReference type="OrthoDB" id="39175at2759"/>
<dbReference type="Gene3D" id="4.10.240.10">
    <property type="entry name" value="Zn(2)-C6 fungal-type DNA-binding domain"/>
    <property type="match status" value="1"/>
</dbReference>
<dbReference type="RefSeq" id="XP_025353997.1">
    <property type="nucleotide sequence ID" value="XM_025501448.1"/>
</dbReference>
<comment type="subcellular location">
    <subcellularLocation>
        <location evidence="1">Nucleus</location>
    </subcellularLocation>
</comment>
<feature type="compositionally biased region" description="Basic and acidic residues" evidence="6">
    <location>
        <begin position="93"/>
        <end position="106"/>
    </location>
</feature>
<feature type="region of interest" description="Disordered" evidence="6">
    <location>
        <begin position="785"/>
        <end position="806"/>
    </location>
</feature>
<dbReference type="CDD" id="cd00067">
    <property type="entry name" value="GAL4"/>
    <property type="match status" value="1"/>
</dbReference>
<dbReference type="PROSITE" id="PS00463">
    <property type="entry name" value="ZN2_CY6_FUNGAL_1"/>
    <property type="match status" value="1"/>
</dbReference>
<protein>
    <recommendedName>
        <fullName evidence="7">Zn(2)-C6 fungal-type domain-containing protein</fullName>
    </recommendedName>
</protein>
<keyword evidence="5" id="KW-0539">Nucleus</keyword>
<feature type="region of interest" description="Disordered" evidence="6">
    <location>
        <begin position="66"/>
        <end position="124"/>
    </location>
</feature>
<organism evidence="8 9">
    <name type="scientific">Meira miltonrushii</name>
    <dbReference type="NCBI Taxonomy" id="1280837"/>
    <lineage>
        <taxon>Eukaryota</taxon>
        <taxon>Fungi</taxon>
        <taxon>Dikarya</taxon>
        <taxon>Basidiomycota</taxon>
        <taxon>Ustilaginomycotina</taxon>
        <taxon>Exobasidiomycetes</taxon>
        <taxon>Exobasidiales</taxon>
        <taxon>Brachybasidiaceae</taxon>
        <taxon>Meira</taxon>
    </lineage>
</organism>
<evidence type="ECO:0000256" key="4">
    <source>
        <dbReference type="ARBA" id="ARBA00023163"/>
    </source>
</evidence>
<keyword evidence="2" id="KW-0479">Metal-binding</keyword>
<dbReference type="InterPro" id="IPR036864">
    <property type="entry name" value="Zn2-C6_fun-type_DNA-bd_sf"/>
</dbReference>
<keyword evidence="3" id="KW-0805">Transcription regulation</keyword>
<sequence length="1067" mass="116583">MDALTGNPKPTELRRSCVFCRQRKMRCSGDLPCCTTCRQREKPCVYEPVAFKGRYAAAAAAASIASSQQQQQQQKNSPSFGLPRSTEYGLEPHNFHEYGGAEHLDRSGIPTHLQHQPIPPPTMEGNLVGDELTFLFGTFFAMTQQSALVHNAIQRSNNGSNTLPPFSVPLTYVDALPVITFDLIKLTMAKLNAVNNENSLGDHTSLPYVQSLITDRSMTVIDGLDNPEAEQWFGIHGPPSSNQVEHLLEMAFNHHPLVALIVPKTPFMRDHHEGQSNYCLLWLLCSEGIELGLPMVGIKPNTPLAFNLPSSASFLQLAWKQLFNSHQNVPAERFWISQALLLLGFRLLCHGHVKQSTAFLLLCVRCIARVVTDRSRNPALEVKINGIRMTEVEEQAINNVFWISHALLLWIWSQVDQVDGDLARFICPDPPVLFTAITAAKIPSTVLCADAIYKLDYVSANFTSLNMHTSNARTLTVLAHVCNMIHTLINNGTAHATQSSSSSSVFYNQTFSQFGEHHDTSGHMATDDQGIGSGNADYTGSTMYAAISAKLLHQTKQTLTATLHPHLTDKYTDKSILCAAYLFAICLCEPSNQSNTFATSQSPQMAYSPAQQKELAHRFRAAMDIAGGMIRDCKEDGLVFHQLAPPKERVLIQSLFDRASTVLARIFTHLKQHAAEVTSNPEGEVHNEQSENVFDTGLSMQEITSTIKLIDDYAKKRDFPLCMTSFDTTYRTGSLFNSSKVDSLDDIAAIARSIISPKGNANDGNPINIQRMNSDTAIMADQYSRGNDGHRKASMAGTSISNDDGRSTDVAAWQAQETQRARSFSDSAAIYSTTSHAAHLPGNMTFVQPPSYPTIFHSMPPPPPPTFTSFTTAMNAAVVGHSNELASPNEINPKSTNDGAQAVVGGGMRRSRTYSINEVRSDTSFPSSFPSSVSGGQFPPSPPQSAPPSHLALLSDTSATLQAMLQDYNNNNTSTAPSSAIPSANSNQATNMTNYTNQTQHSQHHYHYDHQNTLLHNNAGEGSSNGSNENLAATRTATWAANNGGGTMNPNSTSSSTFSNDVKMPFH</sequence>
<evidence type="ECO:0000256" key="5">
    <source>
        <dbReference type="ARBA" id="ARBA00023242"/>
    </source>
</evidence>
<keyword evidence="9" id="KW-1185">Reference proteome</keyword>
<evidence type="ECO:0000256" key="3">
    <source>
        <dbReference type="ARBA" id="ARBA00023015"/>
    </source>
</evidence>
<feature type="compositionally biased region" description="Polar residues" evidence="6">
    <location>
        <begin position="885"/>
        <end position="899"/>
    </location>
</feature>
<feature type="compositionally biased region" description="Low complexity" evidence="6">
    <location>
        <begin position="1040"/>
        <end position="1060"/>
    </location>
</feature>
<dbReference type="InterPro" id="IPR001138">
    <property type="entry name" value="Zn2Cys6_DnaBD"/>
</dbReference>
<evidence type="ECO:0000256" key="2">
    <source>
        <dbReference type="ARBA" id="ARBA00022723"/>
    </source>
</evidence>
<dbReference type="Proteomes" id="UP000245771">
    <property type="component" value="Unassembled WGS sequence"/>
</dbReference>
<feature type="compositionally biased region" description="Low complexity" evidence="6">
    <location>
        <begin position="924"/>
        <end position="938"/>
    </location>
</feature>
<evidence type="ECO:0000313" key="9">
    <source>
        <dbReference type="Proteomes" id="UP000245771"/>
    </source>
</evidence>
<evidence type="ECO:0000313" key="8">
    <source>
        <dbReference type="EMBL" id="PWN33695.1"/>
    </source>
</evidence>
<dbReference type="PANTHER" id="PTHR47338:SF5">
    <property type="entry name" value="ZN(II)2CYS6 TRANSCRIPTION FACTOR (EUROFUNG)"/>
    <property type="match status" value="1"/>
</dbReference>
<dbReference type="STRING" id="1280837.A0A316VE08"/>